<dbReference type="AlphaFoldDB" id="A0AAV7JUM8"/>
<gene>
    <name evidence="1" type="ORF">LOD99_7526</name>
</gene>
<protein>
    <submittedName>
        <fullName evidence="1">52 kDa repressor of the inhibitor of the protein kinase</fullName>
    </submittedName>
</protein>
<keyword evidence="2" id="KW-1185">Reference proteome</keyword>
<organism evidence="1 2">
    <name type="scientific">Oopsacas minuta</name>
    <dbReference type="NCBI Taxonomy" id="111878"/>
    <lineage>
        <taxon>Eukaryota</taxon>
        <taxon>Metazoa</taxon>
        <taxon>Porifera</taxon>
        <taxon>Hexactinellida</taxon>
        <taxon>Hexasterophora</taxon>
        <taxon>Lyssacinosida</taxon>
        <taxon>Leucopsacidae</taxon>
        <taxon>Oopsacas</taxon>
    </lineage>
</organism>
<proteinExistence type="predicted"/>
<evidence type="ECO:0000313" key="2">
    <source>
        <dbReference type="Proteomes" id="UP001165289"/>
    </source>
</evidence>
<reference evidence="1 2" key="1">
    <citation type="journal article" date="2023" name="BMC Biol.">
        <title>The compact genome of the sponge Oopsacas minuta (Hexactinellida) is lacking key metazoan core genes.</title>
        <authorList>
            <person name="Santini S."/>
            <person name="Schenkelaars Q."/>
            <person name="Jourda C."/>
            <person name="Duchesne M."/>
            <person name="Belahbib H."/>
            <person name="Rocher C."/>
            <person name="Selva M."/>
            <person name="Riesgo A."/>
            <person name="Vervoort M."/>
            <person name="Leys S.P."/>
            <person name="Kodjabachian L."/>
            <person name="Le Bivic A."/>
            <person name="Borchiellini C."/>
            <person name="Claverie J.M."/>
            <person name="Renard E."/>
        </authorList>
    </citation>
    <scope>NUCLEOTIDE SEQUENCE [LARGE SCALE GENOMIC DNA]</scope>
    <source>
        <strain evidence="1">SPO-2</strain>
    </source>
</reference>
<sequence>MAMKAITDASKKYHRSAMTRMRELLARYRDPCQSVGTMLDTQAQRVMDNNQKVIESLFKIIILCGKQGLAMHGHRDDRVQWEEEDEGSNKGNFVQLVRFAQRQAKFWLIILPSVRRILAAHLKPFRMSWWEL</sequence>
<evidence type="ECO:0000313" key="1">
    <source>
        <dbReference type="EMBL" id="KAI6652512.1"/>
    </source>
</evidence>
<accession>A0AAV7JUM8</accession>
<dbReference type="EMBL" id="JAKMXF010000299">
    <property type="protein sequence ID" value="KAI6652512.1"/>
    <property type="molecule type" value="Genomic_DNA"/>
</dbReference>
<comment type="caution">
    <text evidence="1">The sequence shown here is derived from an EMBL/GenBank/DDBJ whole genome shotgun (WGS) entry which is preliminary data.</text>
</comment>
<name>A0AAV7JUM8_9METZ</name>
<dbReference type="Proteomes" id="UP001165289">
    <property type="component" value="Unassembled WGS sequence"/>
</dbReference>